<sequence>MMPLRLLHPFFQSKLSGWSVPGEFGNVQMAIISRGNTNGYTRMYIMVVLNISGFVFSCVNMKFYTLSVSIQCAHPFIEM</sequence>
<organism evidence="1 2">
    <name type="scientific">Engystomops pustulosus</name>
    <name type="common">Tungara frog</name>
    <name type="synonym">Physalaemus pustulosus</name>
    <dbReference type="NCBI Taxonomy" id="76066"/>
    <lineage>
        <taxon>Eukaryota</taxon>
        <taxon>Metazoa</taxon>
        <taxon>Chordata</taxon>
        <taxon>Craniata</taxon>
        <taxon>Vertebrata</taxon>
        <taxon>Euteleostomi</taxon>
        <taxon>Amphibia</taxon>
        <taxon>Batrachia</taxon>
        <taxon>Anura</taxon>
        <taxon>Neobatrachia</taxon>
        <taxon>Hyloidea</taxon>
        <taxon>Leptodactylidae</taxon>
        <taxon>Leiuperinae</taxon>
        <taxon>Engystomops</taxon>
    </lineage>
</organism>
<dbReference type="EMBL" id="WNYA01000004">
    <property type="protein sequence ID" value="KAG8574268.1"/>
    <property type="molecule type" value="Genomic_DNA"/>
</dbReference>
<evidence type="ECO:0000313" key="1">
    <source>
        <dbReference type="EMBL" id="KAG8574268.1"/>
    </source>
</evidence>
<reference evidence="1" key="1">
    <citation type="thesis" date="2020" institute="ProQuest LLC" country="789 East Eisenhower Parkway, Ann Arbor, MI, USA">
        <title>Comparative Genomics and Chromosome Evolution.</title>
        <authorList>
            <person name="Mudd A.B."/>
        </authorList>
    </citation>
    <scope>NUCLEOTIDE SEQUENCE</scope>
    <source>
        <strain evidence="1">237g6f4</strain>
        <tissue evidence="1">Blood</tissue>
    </source>
</reference>
<dbReference type="Proteomes" id="UP000824782">
    <property type="component" value="Unassembled WGS sequence"/>
</dbReference>
<name>A0AAV7BPV2_ENGPU</name>
<gene>
    <name evidence="1" type="ORF">GDO81_009117</name>
</gene>
<proteinExistence type="predicted"/>
<protein>
    <submittedName>
        <fullName evidence="1">Uncharacterized protein</fullName>
    </submittedName>
</protein>
<comment type="caution">
    <text evidence="1">The sequence shown here is derived from an EMBL/GenBank/DDBJ whole genome shotgun (WGS) entry which is preliminary data.</text>
</comment>
<keyword evidence="2" id="KW-1185">Reference proteome</keyword>
<evidence type="ECO:0000313" key="2">
    <source>
        <dbReference type="Proteomes" id="UP000824782"/>
    </source>
</evidence>
<accession>A0AAV7BPV2</accession>
<dbReference type="AlphaFoldDB" id="A0AAV7BPV2"/>